<proteinExistence type="predicted"/>
<evidence type="ECO:0000313" key="3">
    <source>
        <dbReference type="Proteomes" id="UP001063166"/>
    </source>
</evidence>
<feature type="region of interest" description="Disordered" evidence="1">
    <location>
        <begin position="187"/>
        <end position="219"/>
    </location>
</feature>
<comment type="caution">
    <text evidence="2">The sequence shown here is derived from an EMBL/GenBank/DDBJ whole genome shotgun (WGS) entry which is preliminary data.</text>
</comment>
<protein>
    <recommendedName>
        <fullName evidence="4">Sld7 C-terminal domain-containing protein</fullName>
    </recommendedName>
</protein>
<evidence type="ECO:0008006" key="4">
    <source>
        <dbReference type="Google" id="ProtNLM"/>
    </source>
</evidence>
<feature type="region of interest" description="Disordered" evidence="1">
    <location>
        <begin position="253"/>
        <end position="272"/>
    </location>
</feature>
<organism evidence="2 3">
    <name type="scientific">Lyophyllum shimeji</name>
    <name type="common">Hon-shimeji</name>
    <name type="synonym">Tricholoma shimeji</name>
    <dbReference type="NCBI Taxonomy" id="47721"/>
    <lineage>
        <taxon>Eukaryota</taxon>
        <taxon>Fungi</taxon>
        <taxon>Dikarya</taxon>
        <taxon>Basidiomycota</taxon>
        <taxon>Agaricomycotina</taxon>
        <taxon>Agaricomycetes</taxon>
        <taxon>Agaricomycetidae</taxon>
        <taxon>Agaricales</taxon>
        <taxon>Tricholomatineae</taxon>
        <taxon>Lyophyllaceae</taxon>
        <taxon>Lyophyllum</taxon>
    </lineage>
</organism>
<feature type="compositionally biased region" description="Basic and acidic residues" evidence="1">
    <location>
        <begin position="338"/>
        <end position="349"/>
    </location>
</feature>
<reference evidence="2" key="1">
    <citation type="submission" date="2022-07" db="EMBL/GenBank/DDBJ databases">
        <title>The genome of Lyophyllum shimeji provides insight into the initial evolution of ectomycorrhizal fungal genome.</title>
        <authorList>
            <person name="Kobayashi Y."/>
            <person name="Shibata T."/>
            <person name="Hirakawa H."/>
            <person name="Shigenobu S."/>
            <person name="Nishiyama T."/>
            <person name="Yamada A."/>
            <person name="Hasebe M."/>
            <person name="Kawaguchi M."/>
        </authorList>
    </citation>
    <scope>NUCLEOTIDE SEQUENCE</scope>
    <source>
        <strain evidence="2">AT787</strain>
    </source>
</reference>
<name>A0A9P3UNK5_LYOSH</name>
<accession>A0A9P3UNK5</accession>
<dbReference type="OrthoDB" id="5599874at2759"/>
<keyword evidence="3" id="KW-1185">Reference proteome</keyword>
<gene>
    <name evidence="2" type="ORF">LshimejAT787_0410110</name>
</gene>
<feature type="compositionally biased region" description="Basic residues" evidence="1">
    <location>
        <begin position="320"/>
        <end position="330"/>
    </location>
</feature>
<dbReference type="Proteomes" id="UP001063166">
    <property type="component" value="Unassembled WGS sequence"/>
</dbReference>
<sequence length="444" mass="47956">MAAAVPTVSVTHCTPPKSAEPLANAYRLLYRGALSLPDSLLLLDGLTFSARLDSPSKNNQLLQNPLALALESMRGRPSLRFMGLVNLHDGNLWWDESGGIELDIHPRATLTRIYFENIFCLTPFASTSKASPASSPSSTSDFGIKVALGDSDGPETTQVVIFAHESGESESGQDSRTLKLAVARLTARPPPPQAPLLRLPRPDDPTPRKPPAFYNGDIGTQSGIERELKRVASKGPLAPGRELKRVASISNANAKRKKLTATAGAEARAGDGKSMVKGDAVFKVPELPVHGRSNVKGKGKRVEGEVDVFGSTDADTRQPAHSHGKGKRKRGADDDVDQREGATMERANKDAIKRCTLDHLYKTKDPTTSTVRIDKSHPEFKDLFGMISRGVGYALRAHMKVRPVDLTQVDRLVRVHLNMYLGGHGGSAVQGFQGDRALQDPTAM</sequence>
<evidence type="ECO:0000256" key="1">
    <source>
        <dbReference type="SAM" id="MobiDB-lite"/>
    </source>
</evidence>
<evidence type="ECO:0000313" key="2">
    <source>
        <dbReference type="EMBL" id="GLB37960.1"/>
    </source>
</evidence>
<feature type="region of interest" description="Disordered" evidence="1">
    <location>
        <begin position="309"/>
        <end position="349"/>
    </location>
</feature>
<dbReference type="AlphaFoldDB" id="A0A9P3UNK5"/>
<dbReference type="EMBL" id="BRPK01000004">
    <property type="protein sequence ID" value="GLB37960.1"/>
    <property type="molecule type" value="Genomic_DNA"/>
</dbReference>